<proteinExistence type="predicted"/>
<sequence>MTISAADPLSVVAAAVPAVDTAAAAAMPAMAEIRTVFFMKVPRVRAPLERAAIVFFSVGAALRSIRYARSLM</sequence>
<gene>
    <name evidence="2" type="ORF">MANY_17650</name>
</gene>
<evidence type="ECO:0000313" key="3">
    <source>
        <dbReference type="Proteomes" id="UP000467249"/>
    </source>
</evidence>
<protein>
    <submittedName>
        <fullName evidence="2">Uncharacterized protein</fullName>
    </submittedName>
</protein>
<reference evidence="2 3" key="1">
    <citation type="journal article" date="2019" name="Emerg. Microbes Infect.">
        <title>Comprehensive subspecies identification of 175 nontuberculous mycobacteria species based on 7547 genomic profiles.</title>
        <authorList>
            <person name="Matsumoto Y."/>
            <person name="Kinjo T."/>
            <person name="Motooka D."/>
            <person name="Nabeya D."/>
            <person name="Jung N."/>
            <person name="Uechi K."/>
            <person name="Horii T."/>
            <person name="Iida T."/>
            <person name="Fujita J."/>
            <person name="Nakamura S."/>
        </authorList>
    </citation>
    <scope>NUCLEOTIDE SEQUENCE [LARGE SCALE GENOMIC DNA]</scope>
    <source>
        <strain evidence="2 3">JCM 30275</strain>
    </source>
</reference>
<keyword evidence="1" id="KW-0812">Transmembrane</keyword>
<evidence type="ECO:0000313" key="2">
    <source>
        <dbReference type="EMBL" id="BBZ76428.1"/>
    </source>
</evidence>
<dbReference type="Proteomes" id="UP000467249">
    <property type="component" value="Chromosome"/>
</dbReference>
<dbReference type="EMBL" id="AP022620">
    <property type="protein sequence ID" value="BBZ76428.1"/>
    <property type="molecule type" value="Genomic_DNA"/>
</dbReference>
<name>A0A6N4W7D2_9MYCO</name>
<dbReference type="AlphaFoldDB" id="A0A6N4W7D2"/>
<keyword evidence="1" id="KW-1133">Transmembrane helix</keyword>
<feature type="transmembrane region" description="Helical" evidence="1">
    <location>
        <begin position="47"/>
        <end position="65"/>
    </location>
</feature>
<keyword evidence="1" id="KW-0472">Membrane</keyword>
<dbReference type="KEGG" id="many:MANY_17650"/>
<keyword evidence="3" id="KW-1185">Reference proteome</keyword>
<organism evidence="2 3">
    <name type="scientific">Mycolicibacterium anyangense</name>
    <dbReference type="NCBI Taxonomy" id="1431246"/>
    <lineage>
        <taxon>Bacteria</taxon>
        <taxon>Bacillati</taxon>
        <taxon>Actinomycetota</taxon>
        <taxon>Actinomycetes</taxon>
        <taxon>Mycobacteriales</taxon>
        <taxon>Mycobacteriaceae</taxon>
        <taxon>Mycolicibacterium</taxon>
    </lineage>
</organism>
<accession>A0A6N4W7D2</accession>
<evidence type="ECO:0000256" key="1">
    <source>
        <dbReference type="SAM" id="Phobius"/>
    </source>
</evidence>